<dbReference type="Gene3D" id="1.10.260.40">
    <property type="entry name" value="lambda repressor-like DNA-binding domains"/>
    <property type="match status" value="1"/>
</dbReference>
<dbReference type="InterPro" id="IPR001387">
    <property type="entry name" value="Cro/C1-type_HTH"/>
</dbReference>
<dbReference type="SUPFAM" id="SSF47413">
    <property type="entry name" value="lambda repressor-like DNA-binding domains"/>
    <property type="match status" value="1"/>
</dbReference>
<dbReference type="CDD" id="cd00093">
    <property type="entry name" value="HTH_XRE"/>
    <property type="match status" value="1"/>
</dbReference>
<dbReference type="EMBL" id="UGQY01000006">
    <property type="protein sequence ID" value="SUA31450.1"/>
    <property type="molecule type" value="Genomic_DNA"/>
</dbReference>
<dbReference type="AlphaFoldDB" id="A0A378WEV7"/>
<evidence type="ECO:0000313" key="2">
    <source>
        <dbReference type="Proteomes" id="UP000255389"/>
    </source>
</evidence>
<evidence type="ECO:0000313" key="1">
    <source>
        <dbReference type="EMBL" id="SUA31450.1"/>
    </source>
</evidence>
<proteinExistence type="predicted"/>
<gene>
    <name evidence="1" type="ORF">NCTC1542_06804</name>
</gene>
<dbReference type="GO" id="GO:0003677">
    <property type="term" value="F:DNA binding"/>
    <property type="evidence" value="ECO:0007669"/>
    <property type="project" value="InterPro"/>
</dbReference>
<sequence length="247" mass="26857">MTTMSSPLARSIDDAGRRRAGQAVAARRQRLGLSQRDLNDDKTISQSVLVAFERGRSWPRQSTRTKLEVRLQWPLGTIDRIRTGLINGNDHSCADSYDEAAHQITLTVEAAQIALDNITTRIGELPSPTGAGFTAAAAPLLEDLRKLRETSARAAHHRATSVEAVLVLSDVRRTYHELMLMCARAPGVTLGQRLYAFRHRTKLTVEETAYAAGVSADIVNAAEAEQPVSDTAVGALELVLQSHAAHC</sequence>
<dbReference type="InterPro" id="IPR010982">
    <property type="entry name" value="Lambda_DNA-bd_dom_sf"/>
</dbReference>
<name>A0A378WEV7_MYCFO</name>
<protein>
    <submittedName>
        <fullName evidence="1">FHA domain-containing protein</fullName>
    </submittedName>
</protein>
<organism evidence="1 2">
    <name type="scientific">Mycolicibacterium fortuitum</name>
    <name type="common">Mycobacterium fortuitum</name>
    <dbReference type="NCBI Taxonomy" id="1766"/>
    <lineage>
        <taxon>Bacteria</taxon>
        <taxon>Bacillati</taxon>
        <taxon>Actinomycetota</taxon>
        <taxon>Actinomycetes</taxon>
        <taxon>Mycobacteriales</taxon>
        <taxon>Mycobacteriaceae</taxon>
        <taxon>Mycolicibacterium</taxon>
    </lineage>
</organism>
<accession>A0A378WEV7</accession>
<dbReference type="Proteomes" id="UP000255389">
    <property type="component" value="Unassembled WGS sequence"/>
</dbReference>
<reference evidence="1 2" key="1">
    <citation type="submission" date="2018-06" db="EMBL/GenBank/DDBJ databases">
        <authorList>
            <consortium name="Pathogen Informatics"/>
            <person name="Doyle S."/>
        </authorList>
    </citation>
    <scope>NUCLEOTIDE SEQUENCE [LARGE SCALE GENOMIC DNA]</scope>
    <source>
        <strain evidence="1 2">NCTC1542</strain>
    </source>
</reference>